<keyword evidence="3" id="KW-1185">Reference proteome</keyword>
<protein>
    <recommendedName>
        <fullName evidence="4">Lipoprotein</fullName>
    </recommendedName>
</protein>
<evidence type="ECO:0008006" key="4">
    <source>
        <dbReference type="Google" id="ProtNLM"/>
    </source>
</evidence>
<dbReference type="RefSeq" id="WP_139201710.1">
    <property type="nucleotide sequence ID" value="NZ_FOSR01000005.1"/>
</dbReference>
<evidence type="ECO:0000313" key="3">
    <source>
        <dbReference type="Proteomes" id="UP000198725"/>
    </source>
</evidence>
<dbReference type="Proteomes" id="UP000198725">
    <property type="component" value="Unassembled WGS sequence"/>
</dbReference>
<sequence length="164" mass="17733">MKSVFLILAAVLLASCACLSHEAPAAEATPIYGWLVGNCLALPDHGVHAPRDFSLVDFEHGQQRIHGIVLRKAVGQDHCPALLPDRRDVNAASGNAFYVVKLDSPSDLGIGIVGRVPAEPLSFGHCTTSEGIRFTVTRGSHWVWSGYYYLGYDVETTCAQPDNQ</sequence>
<feature type="chain" id="PRO_5011532759" description="Lipoprotein" evidence="1">
    <location>
        <begin position="26"/>
        <end position="164"/>
    </location>
</feature>
<dbReference type="PROSITE" id="PS51257">
    <property type="entry name" value="PROKAR_LIPOPROTEIN"/>
    <property type="match status" value="1"/>
</dbReference>
<accession>A0A1I4BCA9</accession>
<dbReference type="EMBL" id="FOSR01000005">
    <property type="protein sequence ID" value="SFK66404.1"/>
    <property type="molecule type" value="Genomic_DNA"/>
</dbReference>
<dbReference type="AlphaFoldDB" id="A0A1I4BCA9"/>
<evidence type="ECO:0000256" key="1">
    <source>
        <dbReference type="SAM" id="SignalP"/>
    </source>
</evidence>
<name>A0A1I4BCA9_9GAMM</name>
<feature type="signal peptide" evidence="1">
    <location>
        <begin position="1"/>
        <end position="25"/>
    </location>
</feature>
<proteinExistence type="predicted"/>
<keyword evidence="1" id="KW-0732">Signal</keyword>
<reference evidence="3" key="1">
    <citation type="submission" date="2016-10" db="EMBL/GenBank/DDBJ databases">
        <authorList>
            <person name="Varghese N."/>
            <person name="Submissions S."/>
        </authorList>
    </citation>
    <scope>NUCLEOTIDE SEQUENCE [LARGE SCALE GENOMIC DNA]</scope>
    <source>
        <strain evidence="3">MO64</strain>
    </source>
</reference>
<organism evidence="2 3">
    <name type="scientific">Rhodanobacter glycinis</name>
    <dbReference type="NCBI Taxonomy" id="582702"/>
    <lineage>
        <taxon>Bacteria</taxon>
        <taxon>Pseudomonadati</taxon>
        <taxon>Pseudomonadota</taxon>
        <taxon>Gammaproteobacteria</taxon>
        <taxon>Lysobacterales</taxon>
        <taxon>Rhodanobacteraceae</taxon>
        <taxon>Rhodanobacter</taxon>
    </lineage>
</organism>
<evidence type="ECO:0000313" key="2">
    <source>
        <dbReference type="EMBL" id="SFK66404.1"/>
    </source>
</evidence>
<gene>
    <name evidence="2" type="ORF">SAMN05192579_10539</name>
</gene>